<sequence length="231" mass="23049">MKKATPLVGAALAAALLLSGCSMGAANDSMSSGTSSSDEKAAASAETVDTVNSDGAGLRAGLTALFSDHVYLAGAAIHAALAANGDLTEAKTAGAVAALDANSVDIAAAVGSVYPDAEEPFLESWREHIGFFVNYTIGKATGDQAGADAAVADLTEYAASFGELLNSVVPTLPADAVEEALGMHATSLIAAIDADIAGDPQYYTLLKEAAGHMPMTATAIAGAIAEDQDIE</sequence>
<reference evidence="4" key="1">
    <citation type="submission" date="2016-10" db="EMBL/GenBank/DDBJ databases">
        <authorList>
            <person name="Varghese N."/>
            <person name="Submissions S."/>
        </authorList>
    </citation>
    <scope>NUCLEOTIDE SEQUENCE [LARGE SCALE GENOMIC DNA]</scope>
    <source>
        <strain evidence="4">CGMCC 1.11101</strain>
    </source>
</reference>
<name>A0A1I5DT30_9MICO</name>
<dbReference type="OrthoDB" id="2657432at2"/>
<evidence type="ECO:0000256" key="1">
    <source>
        <dbReference type="SAM" id="MobiDB-lite"/>
    </source>
</evidence>
<feature type="chain" id="PRO_5011470509" evidence="2">
    <location>
        <begin position="26"/>
        <end position="231"/>
    </location>
</feature>
<organism evidence="3 4">
    <name type="scientific">Mycetocola miduiensis</name>
    <dbReference type="NCBI Taxonomy" id="995034"/>
    <lineage>
        <taxon>Bacteria</taxon>
        <taxon>Bacillati</taxon>
        <taxon>Actinomycetota</taxon>
        <taxon>Actinomycetes</taxon>
        <taxon>Micrococcales</taxon>
        <taxon>Microbacteriaceae</taxon>
        <taxon>Mycetocola</taxon>
    </lineage>
</organism>
<keyword evidence="4" id="KW-1185">Reference proteome</keyword>
<dbReference type="Proteomes" id="UP000198867">
    <property type="component" value="Unassembled WGS sequence"/>
</dbReference>
<dbReference type="STRING" id="995034.SAMN05216219_3063"/>
<dbReference type="PROSITE" id="PS51257">
    <property type="entry name" value="PROKAR_LIPOPROTEIN"/>
    <property type="match status" value="1"/>
</dbReference>
<feature type="compositionally biased region" description="Low complexity" evidence="1">
    <location>
        <begin position="29"/>
        <end position="46"/>
    </location>
</feature>
<gene>
    <name evidence="3" type="ORF">SAMN05216219_3063</name>
</gene>
<protein>
    <submittedName>
        <fullName evidence="3">Uncharacterized protein</fullName>
    </submittedName>
</protein>
<feature type="signal peptide" evidence="2">
    <location>
        <begin position="1"/>
        <end position="25"/>
    </location>
</feature>
<keyword evidence="2" id="KW-0732">Signal</keyword>
<accession>A0A1I5DT30</accession>
<evidence type="ECO:0000313" key="4">
    <source>
        <dbReference type="Proteomes" id="UP000198867"/>
    </source>
</evidence>
<evidence type="ECO:0000256" key="2">
    <source>
        <dbReference type="SAM" id="SignalP"/>
    </source>
</evidence>
<proteinExistence type="predicted"/>
<dbReference type="RefSeq" id="WP_090712980.1">
    <property type="nucleotide sequence ID" value="NZ_FOVM01000011.1"/>
</dbReference>
<evidence type="ECO:0000313" key="3">
    <source>
        <dbReference type="EMBL" id="SFO02404.1"/>
    </source>
</evidence>
<feature type="region of interest" description="Disordered" evidence="1">
    <location>
        <begin position="28"/>
        <end position="48"/>
    </location>
</feature>
<dbReference type="AlphaFoldDB" id="A0A1I5DT30"/>
<dbReference type="EMBL" id="FOVM01000011">
    <property type="protein sequence ID" value="SFO02404.1"/>
    <property type="molecule type" value="Genomic_DNA"/>
</dbReference>